<gene>
    <name evidence="1" type="ORF">NLJ89_g7810</name>
</gene>
<evidence type="ECO:0000313" key="2">
    <source>
        <dbReference type="Proteomes" id="UP001148786"/>
    </source>
</evidence>
<dbReference type="AlphaFoldDB" id="A0A9W8K2X7"/>
<protein>
    <submittedName>
        <fullName evidence="1">Uncharacterized protein</fullName>
    </submittedName>
</protein>
<reference evidence="1" key="1">
    <citation type="submission" date="2022-07" db="EMBL/GenBank/DDBJ databases">
        <title>Genome Sequence of Agrocybe chaxingu.</title>
        <authorList>
            <person name="Buettner E."/>
        </authorList>
    </citation>
    <scope>NUCLEOTIDE SEQUENCE</scope>
    <source>
        <strain evidence="1">MP-N11</strain>
    </source>
</reference>
<dbReference type="Proteomes" id="UP001148786">
    <property type="component" value="Unassembled WGS sequence"/>
</dbReference>
<dbReference type="EMBL" id="JANKHO010000976">
    <property type="protein sequence ID" value="KAJ3504681.1"/>
    <property type="molecule type" value="Genomic_DNA"/>
</dbReference>
<name>A0A9W8K2X7_9AGAR</name>
<proteinExistence type="predicted"/>
<comment type="caution">
    <text evidence="1">The sequence shown here is derived from an EMBL/GenBank/DDBJ whole genome shotgun (WGS) entry which is preliminary data.</text>
</comment>
<sequence length="211" mass="24270">MFAFDLKTTLPAPCSVFLSGYQLRVAHIDWSTVTRADISGLTVRESLKMLRLLPGMRECTLHNIHEENSVHQLHGNLVHTNLITLDVYIITDQISLFFDHLTAPSLKELRNERSVESLKPIMTFLRRSSCPLSTLTLIHEECAIIHDRELLELLGTTPTLYTLKIYDLDAFDGFFELLDQPNSHDEESGKCLFLPSLTHLFMDCRQMFFFL</sequence>
<accession>A0A9W8K2X7</accession>
<organism evidence="1 2">
    <name type="scientific">Agrocybe chaxingu</name>
    <dbReference type="NCBI Taxonomy" id="84603"/>
    <lineage>
        <taxon>Eukaryota</taxon>
        <taxon>Fungi</taxon>
        <taxon>Dikarya</taxon>
        <taxon>Basidiomycota</taxon>
        <taxon>Agaricomycotina</taxon>
        <taxon>Agaricomycetes</taxon>
        <taxon>Agaricomycetidae</taxon>
        <taxon>Agaricales</taxon>
        <taxon>Agaricineae</taxon>
        <taxon>Strophariaceae</taxon>
        <taxon>Agrocybe</taxon>
    </lineage>
</organism>
<evidence type="ECO:0000313" key="1">
    <source>
        <dbReference type="EMBL" id="KAJ3504681.1"/>
    </source>
</evidence>
<keyword evidence="2" id="KW-1185">Reference proteome</keyword>
<dbReference type="OrthoDB" id="2840257at2759"/>